<evidence type="ECO:0000313" key="2">
    <source>
        <dbReference type="Proteomes" id="UP000813461"/>
    </source>
</evidence>
<dbReference type="OrthoDB" id="3757267at2759"/>
<reference evidence="1" key="1">
    <citation type="journal article" date="2021" name="Nat. Commun.">
        <title>Genetic determinants of endophytism in the Arabidopsis root mycobiome.</title>
        <authorList>
            <person name="Mesny F."/>
            <person name="Miyauchi S."/>
            <person name="Thiergart T."/>
            <person name="Pickel B."/>
            <person name="Atanasova L."/>
            <person name="Karlsson M."/>
            <person name="Huettel B."/>
            <person name="Barry K.W."/>
            <person name="Haridas S."/>
            <person name="Chen C."/>
            <person name="Bauer D."/>
            <person name="Andreopoulos W."/>
            <person name="Pangilinan J."/>
            <person name="LaButti K."/>
            <person name="Riley R."/>
            <person name="Lipzen A."/>
            <person name="Clum A."/>
            <person name="Drula E."/>
            <person name="Henrissat B."/>
            <person name="Kohler A."/>
            <person name="Grigoriev I.V."/>
            <person name="Martin F.M."/>
            <person name="Hacquard S."/>
        </authorList>
    </citation>
    <scope>NUCLEOTIDE SEQUENCE</scope>
    <source>
        <strain evidence="1">MPI-SDFR-AT-0120</strain>
    </source>
</reference>
<protein>
    <submittedName>
        <fullName evidence="1">Uncharacterized protein</fullName>
    </submittedName>
</protein>
<sequence>MPSLYFIVRFDANRNEKPPFNTTDVSITGVPATLSRDGSRTYHTYTVIDEEAADGPWSYRVAIDIAKARGADVHINYGTLSEEDAFDRLKRIPEDIKESDKERRLSHPDYFVKAEVTWQGDICLEVKLRADSFCWYELVTVEVNDLGQGLGAVDEADRGGDKKRRRTEIEQVLGEDRDIFEDEEGMDEI</sequence>
<dbReference type="Proteomes" id="UP000813461">
    <property type="component" value="Unassembled WGS sequence"/>
</dbReference>
<gene>
    <name evidence="1" type="ORF">FB567DRAFT_632362</name>
</gene>
<accession>A0A8K0QWP8</accession>
<dbReference type="AlphaFoldDB" id="A0A8K0QWP8"/>
<keyword evidence="2" id="KW-1185">Reference proteome</keyword>
<name>A0A8K0QWP8_9PLEO</name>
<proteinExistence type="predicted"/>
<organism evidence="1 2">
    <name type="scientific">Paraphoma chrysanthemicola</name>
    <dbReference type="NCBI Taxonomy" id="798071"/>
    <lineage>
        <taxon>Eukaryota</taxon>
        <taxon>Fungi</taxon>
        <taxon>Dikarya</taxon>
        <taxon>Ascomycota</taxon>
        <taxon>Pezizomycotina</taxon>
        <taxon>Dothideomycetes</taxon>
        <taxon>Pleosporomycetidae</taxon>
        <taxon>Pleosporales</taxon>
        <taxon>Pleosporineae</taxon>
        <taxon>Phaeosphaeriaceae</taxon>
        <taxon>Paraphoma</taxon>
    </lineage>
</organism>
<evidence type="ECO:0000313" key="1">
    <source>
        <dbReference type="EMBL" id="KAH7076072.1"/>
    </source>
</evidence>
<dbReference type="EMBL" id="JAGMVJ010000019">
    <property type="protein sequence ID" value="KAH7076072.1"/>
    <property type="molecule type" value="Genomic_DNA"/>
</dbReference>
<comment type="caution">
    <text evidence="1">The sequence shown here is derived from an EMBL/GenBank/DDBJ whole genome shotgun (WGS) entry which is preliminary data.</text>
</comment>